<evidence type="ECO:0000313" key="2">
    <source>
        <dbReference type="Proteomes" id="UP001055879"/>
    </source>
</evidence>
<protein>
    <submittedName>
        <fullName evidence="1">Uncharacterized protein</fullName>
    </submittedName>
</protein>
<comment type="caution">
    <text evidence="1">The sequence shown here is derived from an EMBL/GenBank/DDBJ whole genome shotgun (WGS) entry which is preliminary data.</text>
</comment>
<organism evidence="1 2">
    <name type="scientific">Arctium lappa</name>
    <name type="common">Greater burdock</name>
    <name type="synonym">Lappa major</name>
    <dbReference type="NCBI Taxonomy" id="4217"/>
    <lineage>
        <taxon>Eukaryota</taxon>
        <taxon>Viridiplantae</taxon>
        <taxon>Streptophyta</taxon>
        <taxon>Embryophyta</taxon>
        <taxon>Tracheophyta</taxon>
        <taxon>Spermatophyta</taxon>
        <taxon>Magnoliopsida</taxon>
        <taxon>eudicotyledons</taxon>
        <taxon>Gunneridae</taxon>
        <taxon>Pentapetalae</taxon>
        <taxon>asterids</taxon>
        <taxon>campanulids</taxon>
        <taxon>Asterales</taxon>
        <taxon>Asteraceae</taxon>
        <taxon>Carduoideae</taxon>
        <taxon>Cardueae</taxon>
        <taxon>Arctiinae</taxon>
        <taxon>Arctium</taxon>
    </lineage>
</organism>
<name>A0ACB8Z6H5_ARCLA</name>
<reference evidence="2" key="1">
    <citation type="journal article" date="2022" name="Mol. Ecol. Resour.">
        <title>The genomes of chicory, endive, great burdock and yacon provide insights into Asteraceae palaeo-polyploidization history and plant inulin production.</title>
        <authorList>
            <person name="Fan W."/>
            <person name="Wang S."/>
            <person name="Wang H."/>
            <person name="Wang A."/>
            <person name="Jiang F."/>
            <person name="Liu H."/>
            <person name="Zhao H."/>
            <person name="Xu D."/>
            <person name="Zhang Y."/>
        </authorList>
    </citation>
    <scope>NUCLEOTIDE SEQUENCE [LARGE SCALE GENOMIC DNA]</scope>
    <source>
        <strain evidence="2">cv. Niubang</strain>
    </source>
</reference>
<proteinExistence type="predicted"/>
<accession>A0ACB8Z6H5</accession>
<sequence>MILKISREILLLLYIPTPAHTGSYLRINFSTTQKIPHQLPPLSLSHTHKHTVAMATSSSCYTFPLNTGILSKQQSILPPSTSRFTCFTRSSPLSLRSIPRPVIVAATANAVDVEKPAVADTPLKILPFRVGHGFDLHRLEPGYPLIIGGIDIPHDRGCEAHSDGDVLLHCVVDAILGALGLPDIGQIFPDSDPKWKGAASSVFIKEAVRLMHEAGYELGNLDATLILQRPKLSPHKEAIRANLSLLLGADPRVVNLKAKTHEKVDSLGENRSIAAHTVVLLMKK</sequence>
<reference evidence="1 2" key="2">
    <citation type="journal article" date="2022" name="Mol. Ecol. Resour.">
        <title>The genomes of chicory, endive, great burdock and yacon provide insights into Asteraceae paleo-polyploidization history and plant inulin production.</title>
        <authorList>
            <person name="Fan W."/>
            <person name="Wang S."/>
            <person name="Wang H."/>
            <person name="Wang A."/>
            <person name="Jiang F."/>
            <person name="Liu H."/>
            <person name="Zhao H."/>
            <person name="Xu D."/>
            <person name="Zhang Y."/>
        </authorList>
    </citation>
    <scope>NUCLEOTIDE SEQUENCE [LARGE SCALE GENOMIC DNA]</scope>
    <source>
        <strain evidence="2">cv. Niubang</strain>
    </source>
</reference>
<keyword evidence="2" id="KW-1185">Reference proteome</keyword>
<gene>
    <name evidence="1" type="ORF">L6452_31612</name>
</gene>
<evidence type="ECO:0000313" key="1">
    <source>
        <dbReference type="EMBL" id="KAI3691810.1"/>
    </source>
</evidence>
<dbReference type="EMBL" id="CM042057">
    <property type="protein sequence ID" value="KAI3691810.1"/>
    <property type="molecule type" value="Genomic_DNA"/>
</dbReference>
<dbReference type="Proteomes" id="UP001055879">
    <property type="component" value="Linkage Group LG11"/>
</dbReference>